<feature type="domain" description="Alpha-carbonic anhydrase" evidence="11">
    <location>
        <begin position="1"/>
        <end position="156"/>
    </location>
</feature>
<keyword evidence="13" id="KW-1185">Reference proteome</keyword>
<keyword evidence="6 10" id="KW-0479">Metal-binding</keyword>
<dbReference type="InterPro" id="IPR041891">
    <property type="entry name" value="Alpha_CA_prokaryot-like"/>
</dbReference>
<dbReference type="PANTHER" id="PTHR18952">
    <property type="entry name" value="CARBONIC ANHYDRASE"/>
    <property type="match status" value="1"/>
</dbReference>
<name>A0A1I4FH15_9HYPH</name>
<evidence type="ECO:0000259" key="11">
    <source>
        <dbReference type="PROSITE" id="PS51144"/>
    </source>
</evidence>
<dbReference type="SMART" id="SM01057">
    <property type="entry name" value="Carb_anhydrase"/>
    <property type="match status" value="1"/>
</dbReference>
<dbReference type="Gene3D" id="3.10.200.10">
    <property type="entry name" value="Alpha carbonic anhydrase"/>
    <property type="match status" value="1"/>
</dbReference>
<dbReference type="PROSITE" id="PS51144">
    <property type="entry name" value="ALPHA_CA_2"/>
    <property type="match status" value="1"/>
</dbReference>
<evidence type="ECO:0000256" key="3">
    <source>
        <dbReference type="ARBA" id="ARBA00010718"/>
    </source>
</evidence>
<evidence type="ECO:0000256" key="9">
    <source>
        <dbReference type="ARBA" id="ARBA00048348"/>
    </source>
</evidence>
<keyword evidence="8 10" id="KW-0456">Lyase</keyword>
<evidence type="ECO:0000256" key="5">
    <source>
        <dbReference type="ARBA" id="ARBA00014628"/>
    </source>
</evidence>
<evidence type="ECO:0000256" key="2">
    <source>
        <dbReference type="ARBA" id="ARBA00002904"/>
    </source>
</evidence>
<dbReference type="CDD" id="cd03124">
    <property type="entry name" value="alpha_CA_prokaryotic_like"/>
    <property type="match status" value="1"/>
</dbReference>
<evidence type="ECO:0000256" key="10">
    <source>
        <dbReference type="RuleBase" id="RU367011"/>
    </source>
</evidence>
<dbReference type="AlphaFoldDB" id="A0A1I4FH15"/>
<dbReference type="PANTHER" id="PTHR18952:SF265">
    <property type="entry name" value="CARBONIC ANHYDRASE"/>
    <property type="match status" value="1"/>
</dbReference>
<evidence type="ECO:0000256" key="1">
    <source>
        <dbReference type="ARBA" id="ARBA00001947"/>
    </source>
</evidence>
<dbReference type="PROSITE" id="PS00162">
    <property type="entry name" value="ALPHA_CA_1"/>
    <property type="match status" value="1"/>
</dbReference>
<dbReference type="SUPFAM" id="SSF51069">
    <property type="entry name" value="Carbonic anhydrase"/>
    <property type="match status" value="1"/>
</dbReference>
<dbReference type="GO" id="GO:0008270">
    <property type="term" value="F:zinc ion binding"/>
    <property type="evidence" value="ECO:0007669"/>
    <property type="project" value="UniProtKB-UniRule"/>
</dbReference>
<protein>
    <recommendedName>
        <fullName evidence="5 10">Carbonic anhydrase</fullName>
        <ecNumber evidence="4 10">4.2.1.1</ecNumber>
    </recommendedName>
</protein>
<dbReference type="EMBL" id="FOSL01000045">
    <property type="protein sequence ID" value="SFL16600.1"/>
    <property type="molecule type" value="Genomic_DNA"/>
</dbReference>
<dbReference type="InterPro" id="IPR001148">
    <property type="entry name" value="CA_dom"/>
</dbReference>
<keyword evidence="7 10" id="KW-0862">Zinc</keyword>
<comment type="function">
    <text evidence="2 10">Reversible hydration of carbon dioxide.</text>
</comment>
<evidence type="ECO:0000256" key="6">
    <source>
        <dbReference type="ARBA" id="ARBA00022723"/>
    </source>
</evidence>
<evidence type="ECO:0000256" key="4">
    <source>
        <dbReference type="ARBA" id="ARBA00012925"/>
    </source>
</evidence>
<comment type="similarity">
    <text evidence="3 10">Belongs to the alpha-carbonic anhydrase family.</text>
</comment>
<evidence type="ECO:0000256" key="7">
    <source>
        <dbReference type="ARBA" id="ARBA00022833"/>
    </source>
</evidence>
<evidence type="ECO:0000313" key="13">
    <source>
        <dbReference type="Proteomes" id="UP000323300"/>
    </source>
</evidence>
<dbReference type="EC" id="4.2.1.1" evidence="4 10"/>
<dbReference type="GO" id="GO:0004089">
    <property type="term" value="F:carbonate dehydratase activity"/>
    <property type="evidence" value="ECO:0007669"/>
    <property type="project" value="UniProtKB-UniRule"/>
</dbReference>
<dbReference type="InterPro" id="IPR036398">
    <property type="entry name" value="CA_dom_sf"/>
</dbReference>
<sequence>MPEGSTLTRGGKAYEFLQFHFHAPSEHLVEGKTFPLEVHFVHRDRESGALGVLGVFLTPGAKNETFASLAAVFPTETGVKASVKDVDANGLLPASLDYWSYEGSLTTPPCSEIVDWMVAREPLQVDAADISRFTALYPMNARPVLAPNRRFILTTS</sequence>
<organism evidence="12 13">
    <name type="scientific">Neomesorhizobium albiziae</name>
    <dbReference type="NCBI Taxonomy" id="335020"/>
    <lineage>
        <taxon>Bacteria</taxon>
        <taxon>Pseudomonadati</taxon>
        <taxon>Pseudomonadota</taxon>
        <taxon>Alphaproteobacteria</taxon>
        <taxon>Hyphomicrobiales</taxon>
        <taxon>Phyllobacteriaceae</taxon>
        <taxon>Neomesorhizobium</taxon>
    </lineage>
</organism>
<dbReference type="InterPro" id="IPR018338">
    <property type="entry name" value="Carbonic_anhydrase_a-class_CS"/>
</dbReference>
<accession>A0A1I4FH15</accession>
<dbReference type="Proteomes" id="UP000323300">
    <property type="component" value="Unassembled WGS sequence"/>
</dbReference>
<proteinExistence type="inferred from homology"/>
<comment type="cofactor">
    <cofactor evidence="1 10">
        <name>Zn(2+)</name>
        <dbReference type="ChEBI" id="CHEBI:29105"/>
    </cofactor>
</comment>
<dbReference type="InterPro" id="IPR023561">
    <property type="entry name" value="Carbonic_anhydrase_a-class"/>
</dbReference>
<reference evidence="12 13" key="1">
    <citation type="submission" date="2016-10" db="EMBL/GenBank/DDBJ databases">
        <authorList>
            <person name="Varghese N."/>
            <person name="Submissions S."/>
        </authorList>
    </citation>
    <scope>NUCLEOTIDE SEQUENCE [LARGE SCALE GENOMIC DNA]</scope>
    <source>
        <strain evidence="12 13">DSM 21822</strain>
    </source>
</reference>
<gene>
    <name evidence="12" type="ORF">SAMN04488498_1458</name>
</gene>
<evidence type="ECO:0000256" key="8">
    <source>
        <dbReference type="ARBA" id="ARBA00023239"/>
    </source>
</evidence>
<dbReference type="Pfam" id="PF00194">
    <property type="entry name" value="Carb_anhydrase"/>
    <property type="match status" value="1"/>
</dbReference>
<evidence type="ECO:0000313" key="12">
    <source>
        <dbReference type="EMBL" id="SFL16600.1"/>
    </source>
</evidence>
<comment type="catalytic activity">
    <reaction evidence="9 10">
        <text>hydrogencarbonate + H(+) = CO2 + H2O</text>
        <dbReference type="Rhea" id="RHEA:10748"/>
        <dbReference type="ChEBI" id="CHEBI:15377"/>
        <dbReference type="ChEBI" id="CHEBI:15378"/>
        <dbReference type="ChEBI" id="CHEBI:16526"/>
        <dbReference type="ChEBI" id="CHEBI:17544"/>
        <dbReference type="EC" id="4.2.1.1"/>
    </reaction>
</comment>